<dbReference type="GO" id="GO:0015344">
    <property type="term" value="F:siderophore uptake transmembrane transporter activity"/>
    <property type="evidence" value="ECO:0007669"/>
    <property type="project" value="TreeGrafter"/>
</dbReference>
<dbReference type="SUPFAM" id="SSF56935">
    <property type="entry name" value="Porins"/>
    <property type="match status" value="1"/>
</dbReference>
<evidence type="ECO:0000256" key="4">
    <source>
        <dbReference type="ARBA" id="ARBA00022692"/>
    </source>
</evidence>
<evidence type="ECO:0000256" key="1">
    <source>
        <dbReference type="ARBA" id="ARBA00004571"/>
    </source>
</evidence>
<dbReference type="InterPro" id="IPR000531">
    <property type="entry name" value="Beta-barrel_TonB"/>
</dbReference>
<keyword evidence="7 10" id="KW-0472">Membrane</keyword>
<evidence type="ECO:0000259" key="13">
    <source>
        <dbReference type="Pfam" id="PF00593"/>
    </source>
</evidence>
<dbReference type="OrthoDB" id="1453181at2"/>
<evidence type="ECO:0000256" key="8">
    <source>
        <dbReference type="ARBA" id="ARBA00023170"/>
    </source>
</evidence>
<dbReference type="GO" id="GO:0044718">
    <property type="term" value="P:siderophore transmembrane transport"/>
    <property type="evidence" value="ECO:0007669"/>
    <property type="project" value="TreeGrafter"/>
</dbReference>
<evidence type="ECO:0000256" key="9">
    <source>
        <dbReference type="ARBA" id="ARBA00023237"/>
    </source>
</evidence>
<dbReference type="Pfam" id="PF13715">
    <property type="entry name" value="CarbopepD_reg_2"/>
    <property type="match status" value="1"/>
</dbReference>
<dbReference type="Gene3D" id="2.60.40.1120">
    <property type="entry name" value="Carboxypeptidase-like, regulatory domain"/>
    <property type="match status" value="1"/>
</dbReference>
<dbReference type="InterPro" id="IPR012910">
    <property type="entry name" value="Plug_dom"/>
</dbReference>
<evidence type="ECO:0000313" key="15">
    <source>
        <dbReference type="EMBL" id="AWV96698.1"/>
    </source>
</evidence>
<evidence type="ECO:0000256" key="6">
    <source>
        <dbReference type="ARBA" id="ARBA00023077"/>
    </source>
</evidence>
<keyword evidence="8 15" id="KW-0675">Receptor</keyword>
<dbReference type="InterPro" id="IPR008969">
    <property type="entry name" value="CarboxyPept-like_regulatory"/>
</dbReference>
<gene>
    <name evidence="15" type="ORF">DJ013_00205</name>
</gene>
<reference evidence="15 16" key="1">
    <citation type="submission" date="2018-05" db="EMBL/GenBank/DDBJ databases">
        <title>Complete genome sequence of Arcticibacterium luteifluviistationis SM1504T, a cytophagaceae bacterium isolated from Arctic surface seawater.</title>
        <authorList>
            <person name="Li Y."/>
            <person name="Qin Q.-L."/>
        </authorList>
    </citation>
    <scope>NUCLEOTIDE SEQUENCE [LARGE SCALE GENOMIC DNA]</scope>
    <source>
        <strain evidence="15 16">SM1504</strain>
    </source>
</reference>
<keyword evidence="6 11" id="KW-0798">TonB box</keyword>
<feature type="domain" description="TonB-dependent receptor plug" evidence="14">
    <location>
        <begin position="135"/>
        <end position="244"/>
    </location>
</feature>
<evidence type="ECO:0000256" key="11">
    <source>
        <dbReference type="RuleBase" id="RU003357"/>
    </source>
</evidence>
<evidence type="ECO:0000256" key="12">
    <source>
        <dbReference type="SAM" id="SignalP"/>
    </source>
</evidence>
<comment type="similarity">
    <text evidence="10 11">Belongs to the TonB-dependent receptor family.</text>
</comment>
<organism evidence="15 16">
    <name type="scientific">Arcticibacterium luteifluviistationis</name>
    <dbReference type="NCBI Taxonomy" id="1784714"/>
    <lineage>
        <taxon>Bacteria</taxon>
        <taxon>Pseudomonadati</taxon>
        <taxon>Bacteroidota</taxon>
        <taxon>Cytophagia</taxon>
        <taxon>Cytophagales</taxon>
        <taxon>Leadbetterellaceae</taxon>
        <taxon>Arcticibacterium</taxon>
    </lineage>
</organism>
<evidence type="ECO:0000256" key="2">
    <source>
        <dbReference type="ARBA" id="ARBA00022448"/>
    </source>
</evidence>
<dbReference type="Pfam" id="PF07715">
    <property type="entry name" value="Plug"/>
    <property type="match status" value="1"/>
</dbReference>
<dbReference type="InterPro" id="IPR039426">
    <property type="entry name" value="TonB-dep_rcpt-like"/>
</dbReference>
<dbReference type="GO" id="GO:0009279">
    <property type="term" value="C:cell outer membrane"/>
    <property type="evidence" value="ECO:0007669"/>
    <property type="project" value="UniProtKB-SubCell"/>
</dbReference>
<dbReference type="Gene3D" id="2.40.170.20">
    <property type="entry name" value="TonB-dependent receptor, beta-barrel domain"/>
    <property type="match status" value="1"/>
</dbReference>
<dbReference type="EMBL" id="CP029480">
    <property type="protein sequence ID" value="AWV96698.1"/>
    <property type="molecule type" value="Genomic_DNA"/>
</dbReference>
<feature type="domain" description="TonB-dependent receptor-like beta-barrel" evidence="13">
    <location>
        <begin position="353"/>
        <end position="847"/>
    </location>
</feature>
<dbReference type="PANTHER" id="PTHR30069:SF29">
    <property type="entry name" value="HEMOGLOBIN AND HEMOGLOBIN-HAPTOGLOBIN-BINDING PROTEIN 1-RELATED"/>
    <property type="match status" value="1"/>
</dbReference>
<keyword evidence="3 10" id="KW-1134">Transmembrane beta strand</keyword>
<accession>A0A2Z4G6C7</accession>
<evidence type="ECO:0000256" key="5">
    <source>
        <dbReference type="ARBA" id="ARBA00022729"/>
    </source>
</evidence>
<sequence length="899" mass="98302">MSNSSKQINPSVMVRNFTFLRASMLVLVVMFMATSVFAQSVVSGTITDGSNNEPLIGASVSVKGTAIGTTSDIDGKYSLNGIPSGNQTLVISFIGFDRQEISYDGSASVINVTLVENLNALEEIVITGVMDIAKDRQTPIAVSTITRSEIALKAGNQEFPEILKATPSVYTTKGGGGYGDSRISVRGFDQSNTAFLLNGQPINGMEDGKMYWSNWQGVMDVADAVQIQRGLGSSKLAISSVGGTVNIVTKTVDAKKGGFAQAMVGNDGYLKTTAYASTGLMDNGFAFAALLGHWQGDGYINNTEGSGQTYFISAGYMPNKHHKLNFIFTGAPQEHYQRNSYTLATLIEKGAKYNGNSVKDDIVPSIGGNYYHKPIANLSWDFTIDSKTSLATVLYGSWGRGGSIGLRNYAGQDGDFYNLNTIRTANGSKAPNAAGDIVGDRSRVDGSRVYDVLRSSANEHQWYGMITNFSKKLSESLSFSVGFDARAYHGEHFRRVVDFLGADGWADGATPASFQGDQYYVTEAYSSGPWAASFHDTPRNQRFGYDNPEDIKYIGGFGQLEYIQGPLSAFAQGAVSSQSHVRYDYFNYPAGQEESEKVVNPGYNVKGGLNYNLDSHNNVFANAGYYSRQPFQDNMFLNFRNDVNPLLTNEGITGLELGYGYRSSQFNANVNLYHTKWADRVLSGGYQLPDNVEGFYSYQGVTQIHSGLELDFRYNPSKMLTFKGAASFGNWKYDGNAVATIYDDSQNIVSEGETLYLDGVKVGDAAQTTFNLGAIARLGKGFRIDADYFYYANLHASINPTDSEFSTPNNRGSVQLPNYGLVDLGVSYTLSLPKDKSLVFRLNSNNLFDTEYIAESYTNIHAESGDAIYDTKQDIQFSTANTAFFGYGRTWNFSVRYKF</sequence>
<evidence type="ECO:0000259" key="14">
    <source>
        <dbReference type="Pfam" id="PF07715"/>
    </source>
</evidence>
<keyword evidence="9 10" id="KW-0998">Cell outer membrane</keyword>
<dbReference type="InterPro" id="IPR037066">
    <property type="entry name" value="Plug_dom_sf"/>
</dbReference>
<feature type="chain" id="PRO_5016333228" evidence="12">
    <location>
        <begin position="39"/>
        <end position="899"/>
    </location>
</feature>
<dbReference type="InterPro" id="IPR010917">
    <property type="entry name" value="TonB_rcpt_CS"/>
</dbReference>
<keyword evidence="16" id="KW-1185">Reference proteome</keyword>
<dbReference type="Gene3D" id="2.170.130.10">
    <property type="entry name" value="TonB-dependent receptor, plug domain"/>
    <property type="match status" value="1"/>
</dbReference>
<keyword evidence="5 12" id="KW-0732">Signal</keyword>
<comment type="subcellular location">
    <subcellularLocation>
        <location evidence="1 10">Cell outer membrane</location>
        <topology evidence="1 10">Multi-pass membrane protein</topology>
    </subcellularLocation>
</comment>
<evidence type="ECO:0000256" key="7">
    <source>
        <dbReference type="ARBA" id="ARBA00023136"/>
    </source>
</evidence>
<evidence type="ECO:0000313" key="16">
    <source>
        <dbReference type="Proteomes" id="UP000249873"/>
    </source>
</evidence>
<name>A0A2Z4G6C7_9BACT</name>
<dbReference type="PANTHER" id="PTHR30069">
    <property type="entry name" value="TONB-DEPENDENT OUTER MEMBRANE RECEPTOR"/>
    <property type="match status" value="1"/>
</dbReference>
<evidence type="ECO:0000256" key="10">
    <source>
        <dbReference type="PROSITE-ProRule" id="PRU01360"/>
    </source>
</evidence>
<evidence type="ECO:0000256" key="3">
    <source>
        <dbReference type="ARBA" id="ARBA00022452"/>
    </source>
</evidence>
<dbReference type="PROSITE" id="PS52016">
    <property type="entry name" value="TONB_DEPENDENT_REC_3"/>
    <property type="match status" value="1"/>
</dbReference>
<protein>
    <submittedName>
        <fullName evidence="15">TonB-dependent receptor</fullName>
    </submittedName>
</protein>
<dbReference type="Pfam" id="PF00593">
    <property type="entry name" value="TonB_dep_Rec_b-barrel"/>
    <property type="match status" value="1"/>
</dbReference>
<dbReference type="AlphaFoldDB" id="A0A2Z4G6C7"/>
<feature type="signal peptide" evidence="12">
    <location>
        <begin position="1"/>
        <end position="38"/>
    </location>
</feature>
<dbReference type="PROSITE" id="PS01156">
    <property type="entry name" value="TONB_DEPENDENT_REC_2"/>
    <property type="match status" value="1"/>
</dbReference>
<dbReference type="Proteomes" id="UP000249873">
    <property type="component" value="Chromosome"/>
</dbReference>
<dbReference type="KEGG" id="als:DJ013_00205"/>
<keyword evidence="4 10" id="KW-0812">Transmembrane</keyword>
<dbReference type="SUPFAM" id="SSF49464">
    <property type="entry name" value="Carboxypeptidase regulatory domain-like"/>
    <property type="match status" value="1"/>
</dbReference>
<keyword evidence="2 10" id="KW-0813">Transport</keyword>
<dbReference type="InterPro" id="IPR036942">
    <property type="entry name" value="Beta-barrel_TonB_sf"/>
</dbReference>
<proteinExistence type="inferred from homology"/>